<dbReference type="KEGG" id="eus:EUTSA_v10000698mg"/>
<dbReference type="InterPro" id="IPR029058">
    <property type="entry name" value="AB_hydrolase_fold"/>
</dbReference>
<evidence type="ECO:0008006" key="4">
    <source>
        <dbReference type="Google" id="ProtNLM"/>
    </source>
</evidence>
<dbReference type="InterPro" id="IPR045889">
    <property type="entry name" value="MES/HNL"/>
</dbReference>
<name>V4NJ42_EUTSA</name>
<dbReference type="Gene3D" id="3.40.50.1820">
    <property type="entry name" value="alpha/beta hydrolase"/>
    <property type="match status" value="2"/>
</dbReference>
<keyword evidence="3" id="KW-1185">Reference proteome</keyword>
<dbReference type="AlphaFoldDB" id="V4NJ42"/>
<dbReference type="GO" id="GO:0009694">
    <property type="term" value="P:jasmonic acid metabolic process"/>
    <property type="evidence" value="ECO:0007669"/>
    <property type="project" value="TreeGrafter"/>
</dbReference>
<reference evidence="2 3" key="1">
    <citation type="journal article" date="2013" name="Front. Plant Sci.">
        <title>The Reference Genome of the Halophytic Plant Eutrema salsugineum.</title>
        <authorList>
            <person name="Yang R."/>
            <person name="Jarvis D.E."/>
            <person name="Chen H."/>
            <person name="Beilstein M.A."/>
            <person name="Grimwood J."/>
            <person name="Jenkins J."/>
            <person name="Shu S."/>
            <person name="Prochnik S."/>
            <person name="Xin M."/>
            <person name="Ma C."/>
            <person name="Schmutz J."/>
            <person name="Wing R.A."/>
            <person name="Mitchell-Olds T."/>
            <person name="Schumaker K.S."/>
            <person name="Wang X."/>
        </authorList>
    </citation>
    <scope>NUCLEOTIDE SEQUENCE [LARGE SCALE GENOMIC DNA]</scope>
</reference>
<evidence type="ECO:0000256" key="1">
    <source>
        <dbReference type="ARBA" id="ARBA00022801"/>
    </source>
</evidence>
<gene>
    <name evidence="2" type="ORF">EUTSA_v10000698mg</name>
</gene>
<accession>V4NJ42</accession>
<dbReference type="Proteomes" id="UP000030689">
    <property type="component" value="Unassembled WGS sequence"/>
</dbReference>
<dbReference type="EMBL" id="KI517426">
    <property type="protein sequence ID" value="ESQ46301.1"/>
    <property type="molecule type" value="Genomic_DNA"/>
</dbReference>
<dbReference type="GO" id="GO:0080030">
    <property type="term" value="F:methyl indole-3-acetate esterase activity"/>
    <property type="evidence" value="ECO:0007669"/>
    <property type="project" value="TreeGrafter"/>
</dbReference>
<dbReference type="Gramene" id="ESQ46301">
    <property type="protein sequence ID" value="ESQ46301"/>
    <property type="gene ID" value="EUTSA_v10000698mg"/>
</dbReference>
<evidence type="ECO:0000313" key="2">
    <source>
        <dbReference type="EMBL" id="ESQ46301.1"/>
    </source>
</evidence>
<keyword evidence="1" id="KW-0378">Hydrolase</keyword>
<dbReference type="OMA" id="AASDINM"/>
<dbReference type="GO" id="GO:0080032">
    <property type="term" value="F:methyl jasmonate esterase activity"/>
    <property type="evidence" value="ECO:0007669"/>
    <property type="project" value="TreeGrafter"/>
</dbReference>
<dbReference type="SUPFAM" id="SSF53474">
    <property type="entry name" value="alpha/beta-Hydrolases"/>
    <property type="match status" value="1"/>
</dbReference>
<proteinExistence type="predicted"/>
<protein>
    <recommendedName>
        <fullName evidence="4">AB hydrolase-1 domain-containing protein</fullName>
    </recommendedName>
</protein>
<dbReference type="GO" id="GO:0080031">
    <property type="term" value="F:methyl salicylate esterase activity"/>
    <property type="evidence" value="ECO:0007669"/>
    <property type="project" value="TreeGrafter"/>
</dbReference>
<dbReference type="PANTHER" id="PTHR10992">
    <property type="entry name" value="METHYLESTERASE FAMILY MEMBER"/>
    <property type="match status" value="1"/>
</dbReference>
<dbReference type="PANTHER" id="PTHR10992:SF1083">
    <property type="entry name" value="METHYLESTERASE 1"/>
    <property type="match status" value="1"/>
</dbReference>
<dbReference type="GO" id="GO:0009696">
    <property type="term" value="P:salicylic acid metabolic process"/>
    <property type="evidence" value="ECO:0007669"/>
    <property type="project" value="TreeGrafter"/>
</dbReference>
<organism evidence="2 3">
    <name type="scientific">Eutrema salsugineum</name>
    <name type="common">Saltwater cress</name>
    <name type="synonym">Sisymbrium salsugineum</name>
    <dbReference type="NCBI Taxonomy" id="72664"/>
    <lineage>
        <taxon>Eukaryota</taxon>
        <taxon>Viridiplantae</taxon>
        <taxon>Streptophyta</taxon>
        <taxon>Embryophyta</taxon>
        <taxon>Tracheophyta</taxon>
        <taxon>Spermatophyta</taxon>
        <taxon>Magnoliopsida</taxon>
        <taxon>eudicotyledons</taxon>
        <taxon>Gunneridae</taxon>
        <taxon>Pentapetalae</taxon>
        <taxon>rosids</taxon>
        <taxon>malvids</taxon>
        <taxon>Brassicales</taxon>
        <taxon>Brassicaceae</taxon>
        <taxon>Eutremeae</taxon>
        <taxon>Eutrema</taxon>
    </lineage>
</organism>
<sequence>MEKNQKRFVLVHGLCHGAWTWYKVKTQLEAAGHCVIAVDLAASDINMTRLEEIQTLKDYSKPLLEFLSSLCSDDEKDLVLAKMLVREDLVTPEDDQRWMIRNFATKVIEIKDADHMAMLSKPPELCVLLLKIADKYA</sequence>
<evidence type="ECO:0000313" key="3">
    <source>
        <dbReference type="Proteomes" id="UP000030689"/>
    </source>
</evidence>